<comment type="caution">
    <text evidence="1">The sequence shown here is derived from an EMBL/GenBank/DDBJ whole genome shotgun (WGS) entry which is preliminary data.</text>
</comment>
<reference evidence="1 2" key="1">
    <citation type="submission" date="2015-12" db="EMBL/GenBank/DDBJ databases">
        <title>Bacillus cereus Group isolate.</title>
        <authorList>
            <person name="Kovac J."/>
        </authorList>
    </citation>
    <scope>NUCLEOTIDE SEQUENCE [LARGE SCALE GENOMIC DNA]</scope>
    <source>
        <strain evidence="1 2">FSL K6-0073</strain>
    </source>
</reference>
<dbReference type="AlphaFoldDB" id="A0A9X0MK83"/>
<dbReference type="RefSeq" id="WP_061662763.1">
    <property type="nucleotide sequence ID" value="NZ_LOMO01000001.1"/>
</dbReference>
<evidence type="ECO:0000313" key="2">
    <source>
        <dbReference type="Proteomes" id="UP000075476"/>
    </source>
</evidence>
<evidence type="ECO:0000313" key="1">
    <source>
        <dbReference type="EMBL" id="KXY51433.1"/>
    </source>
</evidence>
<dbReference type="Proteomes" id="UP000075476">
    <property type="component" value="Unassembled WGS sequence"/>
</dbReference>
<accession>A0A9X0MK83</accession>
<dbReference type="EMBL" id="LOMO01000001">
    <property type="protein sequence ID" value="KXY51433.1"/>
    <property type="molecule type" value="Genomic_DNA"/>
</dbReference>
<organism evidence="1 2">
    <name type="scientific">Bacillus cereus</name>
    <dbReference type="NCBI Taxonomy" id="1396"/>
    <lineage>
        <taxon>Bacteria</taxon>
        <taxon>Bacillati</taxon>
        <taxon>Bacillota</taxon>
        <taxon>Bacilli</taxon>
        <taxon>Bacillales</taxon>
        <taxon>Bacillaceae</taxon>
        <taxon>Bacillus</taxon>
        <taxon>Bacillus cereus group</taxon>
    </lineage>
</organism>
<sequence length="167" mass="20074">MKRKNRDIKWRRRRPIHPTYITTQEDYETLITHMSKESPQRTSVRAKFTQFMEAKKKNLNPSMGIMEIRELMKERGWISEDKMIDANYTIIFRREDWHGIQVSNIRFSACTSDRKEIHSIVYELARTCLNIWEEFADSVPYQKEDGTIEESLSLTKWYTLKKKQSGF</sequence>
<protein>
    <submittedName>
        <fullName evidence="1">Uncharacterized protein</fullName>
    </submittedName>
</protein>
<name>A0A9X0MK83_BACCE</name>
<gene>
    <name evidence="1" type="ORF">AT268_33720</name>
</gene>
<proteinExistence type="predicted"/>